<name>A0A6B3RM06_9RHOB</name>
<keyword evidence="3" id="KW-1185">Reference proteome</keyword>
<dbReference type="EMBL" id="JAAIKE010000002">
    <property type="protein sequence ID" value="NEX46246.1"/>
    <property type="molecule type" value="Genomic_DNA"/>
</dbReference>
<reference evidence="2 3" key="1">
    <citation type="submission" date="2020-02" db="EMBL/GenBank/DDBJ databases">
        <title>Rhodobacter algicola sp. nov., isolated from microalga culture.</title>
        <authorList>
            <person name="Park C.-Y."/>
        </authorList>
    </citation>
    <scope>NUCLEOTIDE SEQUENCE [LARGE SCALE GENOMIC DNA]</scope>
    <source>
        <strain evidence="2 3">ETT8</strain>
    </source>
</reference>
<dbReference type="Proteomes" id="UP000481421">
    <property type="component" value="Unassembled WGS sequence"/>
</dbReference>
<protein>
    <recommendedName>
        <fullName evidence="1">Hedgehog/Intein (Hint) domain-containing protein</fullName>
    </recommendedName>
</protein>
<evidence type="ECO:0000313" key="2">
    <source>
        <dbReference type="EMBL" id="NEX46246.1"/>
    </source>
</evidence>
<accession>A0A6B3RM06</accession>
<feature type="domain" description="Hedgehog/Intein (Hint)" evidence="1">
    <location>
        <begin position="168"/>
        <end position="293"/>
    </location>
</feature>
<dbReference type="AlphaFoldDB" id="A0A6B3RM06"/>
<gene>
    <name evidence="2" type="ORF">G3572_08515</name>
</gene>
<organism evidence="2 3">
    <name type="scientific">Pseudotabrizicola algicola</name>
    <dbReference type="NCBI Taxonomy" id="2709381"/>
    <lineage>
        <taxon>Bacteria</taxon>
        <taxon>Pseudomonadati</taxon>
        <taxon>Pseudomonadota</taxon>
        <taxon>Alphaproteobacteria</taxon>
        <taxon>Rhodobacterales</taxon>
        <taxon>Paracoccaceae</taxon>
        <taxon>Pseudotabrizicola</taxon>
    </lineage>
</organism>
<sequence>MTDWLALSDMILPGGPVAPLEEGLFICEVALPLGEGTVLLEWHQDQNGTQRSFSIFADPQAGLVLLHRKDQLVRRHILPGPLPFGLGTARVVYGWNRRTGRWTLSFGRIGMGEECISTGIGPIALSMDELSGLCPRDGSALRHASLLWFGVTQGARPPERAPWLGLRTPIETARGPVAAGSLRPGDLVQTKDNGLQPVLRVNRLRLPGRGSFAPVILRAPFLGQGSDVLVSADQLVGLSGAEVEYMFGEEEVLVRADALANGSIGRKDARQAAVDCVAVDLGLPELLLVDGLRLLSHGVRAAPPRTVLLAFEAQQLVSLMARRSLFGAA</sequence>
<comment type="caution">
    <text evidence="2">The sequence shown here is derived from an EMBL/GenBank/DDBJ whole genome shotgun (WGS) entry which is preliminary data.</text>
</comment>
<proteinExistence type="predicted"/>
<dbReference type="RefSeq" id="WP_164610760.1">
    <property type="nucleotide sequence ID" value="NZ_JAAIKE010000002.1"/>
</dbReference>
<dbReference type="InterPro" id="IPR028992">
    <property type="entry name" value="Hedgehog/Intein_dom"/>
</dbReference>
<dbReference type="Pfam" id="PF13403">
    <property type="entry name" value="Hint_2"/>
    <property type="match status" value="1"/>
</dbReference>
<evidence type="ECO:0000259" key="1">
    <source>
        <dbReference type="Pfam" id="PF13403"/>
    </source>
</evidence>
<evidence type="ECO:0000313" key="3">
    <source>
        <dbReference type="Proteomes" id="UP000481421"/>
    </source>
</evidence>